<dbReference type="RefSeq" id="WP_174630245.1">
    <property type="nucleotide sequence ID" value="NZ_CP049074.1"/>
</dbReference>
<evidence type="ECO:0000313" key="8">
    <source>
        <dbReference type="EMBL" id="QKQ99856.1"/>
    </source>
</evidence>
<dbReference type="PANTHER" id="PTHR22807:SF74">
    <property type="entry name" value="TRNA (CYTOSINE(48)-C(5))-METHYLTRANSFERASE"/>
    <property type="match status" value="1"/>
</dbReference>
<keyword evidence="6" id="KW-0694">RNA-binding</keyword>
<dbReference type="InterPro" id="IPR018314">
    <property type="entry name" value="RsmB/NOL1/NOP2-like_CS"/>
</dbReference>
<dbReference type="GeneID" id="55641316"/>
<feature type="domain" description="SAM-dependent MTase RsmB/NOP-type" evidence="7">
    <location>
        <begin position="53"/>
        <end position="337"/>
    </location>
</feature>
<dbReference type="EMBL" id="CP049074">
    <property type="protein sequence ID" value="QKQ99856.1"/>
    <property type="molecule type" value="Genomic_DNA"/>
</dbReference>
<dbReference type="InterPro" id="IPR031341">
    <property type="entry name" value="Methyltr_RsmF_N"/>
</dbReference>
<name>A0A6N0NUN7_9CREN</name>
<dbReference type="Gene3D" id="3.30.70.1170">
    <property type="entry name" value="Sun protein, domain 3"/>
    <property type="match status" value="1"/>
</dbReference>
<evidence type="ECO:0000256" key="1">
    <source>
        <dbReference type="ARBA" id="ARBA00007494"/>
    </source>
</evidence>
<dbReference type="PANTHER" id="PTHR22807">
    <property type="entry name" value="NOP2 YEAST -RELATED NOL1/NOP2/FMU SUN DOMAIN-CONTAINING"/>
    <property type="match status" value="1"/>
</dbReference>
<dbReference type="GO" id="GO:0003723">
    <property type="term" value="F:RNA binding"/>
    <property type="evidence" value="ECO:0007669"/>
    <property type="project" value="UniProtKB-KW"/>
</dbReference>
<dbReference type="Gene3D" id="3.40.50.150">
    <property type="entry name" value="Vaccinia Virus protein VP39"/>
    <property type="match status" value="1"/>
</dbReference>
<keyword evidence="9" id="KW-1185">Reference proteome</keyword>
<evidence type="ECO:0000256" key="3">
    <source>
        <dbReference type="ARBA" id="ARBA00022603"/>
    </source>
</evidence>
<dbReference type="KEGG" id="mten:GWK48_05160"/>
<keyword evidence="3 8" id="KW-0489">Methyltransferase</keyword>
<evidence type="ECO:0000256" key="6">
    <source>
        <dbReference type="ARBA" id="ARBA00022884"/>
    </source>
</evidence>
<gene>
    <name evidence="8" type="ORF">GWK48_05160</name>
</gene>
<dbReference type="SUPFAM" id="SSF53335">
    <property type="entry name" value="S-adenosyl-L-methionine-dependent methyltransferases"/>
    <property type="match status" value="1"/>
</dbReference>
<dbReference type="AlphaFoldDB" id="A0A6N0NUN7"/>
<sequence>MVNGIEYYLKKNEEKLFSYKIGEEEEKLAEKYGVLSYMVDRYLNFLGSKTEDFLSSCSVPLKQVVRCNTLKTDCDKLVDLLSERKFSLSKIGWSKFGYEVKKSPERPSLGATLEYMKGFYYIQGKASLIPPEVLSPSEEDIVLDMASSPGGKTTHMAQLMKNRGLIIGLEKNQRRIQKIKSNLSRLGVANTILFQMNGEDVLRLGLSFDKILLDAPCSGEGLMPLDPLRKTRTQPEDLKKFLKTQLELLVSAYKALKRGGRLVYSTCSVAPEEDEFVVNFVVKYMNAKIERISGFPAERGLTVYKGIEFEREIEDCIRTYPHSNGMEGFFVCSIRKE</sequence>
<accession>A0A6N0NUN7</accession>
<evidence type="ECO:0000256" key="2">
    <source>
        <dbReference type="ARBA" id="ARBA00022490"/>
    </source>
</evidence>
<keyword evidence="2" id="KW-0963">Cytoplasm</keyword>
<dbReference type="GO" id="GO:0016428">
    <property type="term" value="F:tRNA (cytidine-5-)-methyltransferase activity"/>
    <property type="evidence" value="ECO:0007669"/>
    <property type="project" value="TreeGrafter"/>
</dbReference>
<dbReference type="InterPro" id="IPR049560">
    <property type="entry name" value="MeTrfase_RsmB-F_NOP2_cat"/>
</dbReference>
<organism evidence="8 9">
    <name type="scientific">Metallosphaera tengchongensis</name>
    <dbReference type="NCBI Taxonomy" id="1532350"/>
    <lineage>
        <taxon>Archaea</taxon>
        <taxon>Thermoproteota</taxon>
        <taxon>Thermoprotei</taxon>
        <taxon>Sulfolobales</taxon>
        <taxon>Sulfolobaceae</taxon>
        <taxon>Metallosphaera</taxon>
    </lineage>
</organism>
<dbReference type="InterPro" id="IPR001678">
    <property type="entry name" value="MeTrfase_RsmB-F_NOP2_dom"/>
</dbReference>
<dbReference type="InterPro" id="IPR023267">
    <property type="entry name" value="RCMT"/>
</dbReference>
<dbReference type="InterPro" id="IPR011023">
    <property type="entry name" value="Nop2p"/>
</dbReference>
<dbReference type="InterPro" id="IPR029063">
    <property type="entry name" value="SAM-dependent_MTases_sf"/>
</dbReference>
<dbReference type="PRINTS" id="PR02008">
    <property type="entry name" value="RCMTFAMILY"/>
</dbReference>
<dbReference type="Pfam" id="PF17125">
    <property type="entry name" value="Methyltr_RsmF_N"/>
    <property type="match status" value="1"/>
</dbReference>
<evidence type="ECO:0000259" key="7">
    <source>
        <dbReference type="PROSITE" id="PS51686"/>
    </source>
</evidence>
<reference evidence="8 9" key="1">
    <citation type="submission" date="2020-02" db="EMBL/GenBank/DDBJ databases">
        <title>Comparative genome analysis reveals the metabolism and evolution of the thermophilic archaeal genus Metallosphaera.</title>
        <authorList>
            <person name="Jiang C."/>
        </authorList>
    </citation>
    <scope>NUCLEOTIDE SEQUENCE [LARGE SCALE GENOMIC DNA]</scope>
    <source>
        <strain evidence="8 9">Ric-A</strain>
    </source>
</reference>
<dbReference type="OrthoDB" id="14725at2157"/>
<comment type="similarity">
    <text evidence="1">Belongs to the class I-like SAM-binding methyltransferase superfamily. RsmB/NOP family.</text>
</comment>
<dbReference type="GO" id="GO:0030488">
    <property type="term" value="P:tRNA methylation"/>
    <property type="evidence" value="ECO:0007669"/>
    <property type="project" value="TreeGrafter"/>
</dbReference>
<evidence type="ECO:0000256" key="4">
    <source>
        <dbReference type="ARBA" id="ARBA00022679"/>
    </source>
</evidence>
<dbReference type="PROSITE" id="PS51686">
    <property type="entry name" value="SAM_MT_RSMB_NOP"/>
    <property type="match status" value="1"/>
</dbReference>
<dbReference type="CDD" id="cd02440">
    <property type="entry name" value="AdoMet_MTases"/>
    <property type="match status" value="1"/>
</dbReference>
<dbReference type="Pfam" id="PF01189">
    <property type="entry name" value="Methyltr_RsmB-F"/>
    <property type="match status" value="1"/>
</dbReference>
<dbReference type="PROSITE" id="PS01153">
    <property type="entry name" value="NOL1_NOP2_SUN"/>
    <property type="match status" value="1"/>
</dbReference>
<evidence type="ECO:0000256" key="5">
    <source>
        <dbReference type="ARBA" id="ARBA00022691"/>
    </source>
</evidence>
<proteinExistence type="inferred from homology"/>
<dbReference type="Proteomes" id="UP000509301">
    <property type="component" value="Chromosome"/>
</dbReference>
<evidence type="ECO:0000313" key="9">
    <source>
        <dbReference type="Proteomes" id="UP000509301"/>
    </source>
</evidence>
<keyword evidence="5" id="KW-0949">S-adenosyl-L-methionine</keyword>
<protein>
    <submittedName>
        <fullName evidence="8">RsmB/NOP family class I SAM-dependent RNA methyltransferase</fullName>
    </submittedName>
</protein>
<dbReference type="NCBIfam" id="TIGR00446">
    <property type="entry name" value="nop2p"/>
    <property type="match status" value="1"/>
</dbReference>
<keyword evidence="4 8" id="KW-0808">Transferase</keyword>